<keyword evidence="2" id="KW-1185">Reference proteome</keyword>
<protein>
    <submittedName>
        <fullName evidence="1">Uncharacterized protein</fullName>
    </submittedName>
</protein>
<dbReference type="EMBL" id="LDOU01000035">
    <property type="protein sequence ID" value="KLV04291.1"/>
    <property type="molecule type" value="Genomic_DNA"/>
</dbReference>
<dbReference type="Proteomes" id="UP000035909">
    <property type="component" value="Unassembled WGS sequence"/>
</dbReference>
<dbReference type="PATRIC" id="fig|320778.3.peg.5113"/>
<gene>
    <name evidence="1" type="ORF">ABT57_23910</name>
</gene>
<comment type="caution">
    <text evidence="1">The sequence shown here is derived from an EMBL/GenBank/DDBJ whole genome shotgun (WGS) entry which is preliminary data.</text>
</comment>
<proteinExistence type="predicted"/>
<reference evidence="1 2" key="1">
    <citation type="submission" date="2015-05" db="EMBL/GenBank/DDBJ databases">
        <title>Photobacterium galathea sp. nov.</title>
        <authorList>
            <person name="Machado H."/>
            <person name="Gram L."/>
        </authorList>
    </citation>
    <scope>NUCLEOTIDE SEQUENCE [LARGE SCALE GENOMIC DNA]</scope>
    <source>
        <strain evidence="1 2">DSM 22954</strain>
    </source>
</reference>
<dbReference type="AlphaFoldDB" id="A0A0J1GXC6"/>
<sequence length="105" mass="11877">MDKKTPLFAGQSRDYSQQLNGFQIKAEYNIPLRCLSGIAAARFEAVQTASISILRKAKNRYRNDLTPHLSPTLFLYFVLTLADQASGKKIGLLLRPICREPFGFR</sequence>
<evidence type="ECO:0000313" key="2">
    <source>
        <dbReference type="Proteomes" id="UP000035909"/>
    </source>
</evidence>
<name>A0A0J1GXC6_9GAMM</name>
<organism evidence="1 2">
    <name type="scientific">Photobacterium ganghwense</name>
    <dbReference type="NCBI Taxonomy" id="320778"/>
    <lineage>
        <taxon>Bacteria</taxon>
        <taxon>Pseudomonadati</taxon>
        <taxon>Pseudomonadota</taxon>
        <taxon>Gammaproteobacteria</taxon>
        <taxon>Vibrionales</taxon>
        <taxon>Vibrionaceae</taxon>
        <taxon>Photobacterium</taxon>
    </lineage>
</organism>
<accession>A0A0J1GXC6</accession>
<evidence type="ECO:0000313" key="1">
    <source>
        <dbReference type="EMBL" id="KLV04291.1"/>
    </source>
</evidence>